<dbReference type="PANTHER" id="PTHR43523:SF6">
    <property type="entry name" value="GLYCOGEN BIOSYNTHESIS PROTEIN GLGD"/>
    <property type="match status" value="1"/>
</dbReference>
<dbReference type="AlphaFoldDB" id="C4V5W9"/>
<dbReference type="CDD" id="cd04651">
    <property type="entry name" value="LbH_G1P_AT_C"/>
    <property type="match status" value="1"/>
</dbReference>
<evidence type="ECO:0000256" key="1">
    <source>
        <dbReference type="ARBA" id="ARBA00010443"/>
    </source>
</evidence>
<dbReference type="eggNOG" id="COG0448">
    <property type="taxonomic scope" value="Bacteria"/>
</dbReference>
<dbReference type="InterPro" id="IPR029044">
    <property type="entry name" value="Nucleotide-diphossugar_trans"/>
</dbReference>
<dbReference type="Proteomes" id="UP000005309">
    <property type="component" value="Unassembled WGS sequence"/>
</dbReference>
<dbReference type="Pfam" id="PF00483">
    <property type="entry name" value="NTP_transferase"/>
    <property type="match status" value="1"/>
</dbReference>
<feature type="domain" description="Nucleotidyl transferase" evidence="3">
    <location>
        <begin position="22"/>
        <end position="213"/>
    </location>
</feature>
<dbReference type="InterPro" id="IPR011004">
    <property type="entry name" value="Trimer_LpxA-like_sf"/>
</dbReference>
<dbReference type="EC" id="2.7.7.27" evidence="5"/>
<feature type="domain" description="Glucose-1-phosphate adenylyltransferase/Bifunctional protein GlmU-like C-terminal hexapeptide" evidence="4">
    <location>
        <begin position="283"/>
        <end position="350"/>
    </location>
</feature>
<keyword evidence="2" id="KW-0320">Glycogen biosynthesis</keyword>
<gene>
    <name evidence="5" type="primary">glgD</name>
    <name evidence="5" type="ORF">HMPREF0908_1869</name>
</gene>
<evidence type="ECO:0000259" key="4">
    <source>
        <dbReference type="Pfam" id="PF24894"/>
    </source>
</evidence>
<dbReference type="EMBL" id="ACLA01000033">
    <property type="protein sequence ID" value="EEQ47567.1"/>
    <property type="molecule type" value="Genomic_DNA"/>
</dbReference>
<organism evidence="5 6">
    <name type="scientific">Selenomonas flueggei ATCC 43531</name>
    <dbReference type="NCBI Taxonomy" id="638302"/>
    <lineage>
        <taxon>Bacteria</taxon>
        <taxon>Bacillati</taxon>
        <taxon>Bacillota</taxon>
        <taxon>Negativicutes</taxon>
        <taxon>Selenomonadales</taxon>
        <taxon>Selenomonadaceae</taxon>
        <taxon>Selenomonas</taxon>
    </lineage>
</organism>
<dbReference type="GO" id="GO:0005978">
    <property type="term" value="P:glycogen biosynthetic process"/>
    <property type="evidence" value="ECO:0007669"/>
    <property type="project" value="UniProtKB-KW"/>
</dbReference>
<protein>
    <submittedName>
        <fullName evidence="5">Glucose-1-phosphate adenylyltransferase, GlgD subunit</fullName>
        <ecNumber evidence="5">2.7.7.27</ecNumber>
    </submittedName>
</protein>
<comment type="caution">
    <text evidence="5">The sequence shown here is derived from an EMBL/GenBank/DDBJ whole genome shotgun (WGS) entry which is preliminary data.</text>
</comment>
<dbReference type="SUPFAM" id="SSF53448">
    <property type="entry name" value="Nucleotide-diphospho-sugar transferases"/>
    <property type="match status" value="1"/>
</dbReference>
<keyword evidence="5" id="KW-0548">Nucleotidyltransferase</keyword>
<name>C4V5W9_9FIRM</name>
<dbReference type="GO" id="GO:0008878">
    <property type="term" value="F:glucose-1-phosphate adenylyltransferase activity"/>
    <property type="evidence" value="ECO:0007669"/>
    <property type="project" value="UniProtKB-EC"/>
</dbReference>
<dbReference type="HOGENOM" id="CLU_029499_14_0_9"/>
<keyword evidence="6" id="KW-1185">Reference proteome</keyword>
<keyword evidence="5" id="KW-0808">Transferase</keyword>
<accession>C4V5W9</accession>
<evidence type="ECO:0000313" key="5">
    <source>
        <dbReference type="EMBL" id="EEQ47567.1"/>
    </source>
</evidence>
<dbReference type="InterPro" id="IPR011831">
    <property type="entry name" value="ADP-Glc_PPase"/>
</dbReference>
<evidence type="ECO:0000259" key="3">
    <source>
        <dbReference type="Pfam" id="PF00483"/>
    </source>
</evidence>
<sequence length="370" mass="41665">MTMNTIMGLINLQEDSSLIRELADRRAVESIPFAGRYRLIDFALSSMVNSGVHKVGVMLPDEPRSVLDHLRSGKDWDLARRHDGLFYLPAAPDEAQRRKGDLKNFYHNLDFIEHASTDYILLANGSFVYNVDFDEVLRFHQNTGADITLVSHTTEDENMGSNVVIETAENGLVLDIAEKPVAYEGMKVSMGVYLMEKAVFVECVRYAYEHGGQMFLLDGIIRRAGNYTIFAYAHDGYMAHVDSMSTYYRANMEILDPVVWEKLFMGDRPIYTKIKDGVPVQYKETAKVENSLIANGCIVRGEVENSILFRGVTVGRGAKIRNSIIMQKCEIQNGALVENVICDKNVVITADKWLKGAAEYPLVIRKNTTI</sequence>
<dbReference type="NCBIfam" id="TIGR02092">
    <property type="entry name" value="glgD"/>
    <property type="match status" value="1"/>
</dbReference>
<dbReference type="InterPro" id="IPR056818">
    <property type="entry name" value="GlmU/GlgC-like_hexapep"/>
</dbReference>
<evidence type="ECO:0000256" key="2">
    <source>
        <dbReference type="ARBA" id="ARBA00023056"/>
    </source>
</evidence>
<dbReference type="CDD" id="cd02508">
    <property type="entry name" value="ADP_Glucose_PP"/>
    <property type="match status" value="1"/>
</dbReference>
<proteinExistence type="inferred from homology"/>
<comment type="similarity">
    <text evidence="1">Belongs to the bacterial/plant glucose-1-phosphate adenylyltransferase family.</text>
</comment>
<dbReference type="PANTHER" id="PTHR43523">
    <property type="entry name" value="GLUCOSE-1-PHOSPHATE ADENYLYLTRANSFERASE-RELATED"/>
    <property type="match status" value="1"/>
</dbReference>
<dbReference type="Pfam" id="PF24894">
    <property type="entry name" value="Hexapep_GlmU"/>
    <property type="match status" value="1"/>
</dbReference>
<dbReference type="InterPro" id="IPR005835">
    <property type="entry name" value="NTP_transferase_dom"/>
</dbReference>
<evidence type="ECO:0000313" key="6">
    <source>
        <dbReference type="Proteomes" id="UP000005309"/>
    </source>
</evidence>
<dbReference type="STRING" id="638302.HMPREF0908_1869"/>
<dbReference type="Gene3D" id="2.160.10.10">
    <property type="entry name" value="Hexapeptide repeat proteins"/>
    <property type="match status" value="1"/>
</dbReference>
<dbReference type="SUPFAM" id="SSF51161">
    <property type="entry name" value="Trimeric LpxA-like enzymes"/>
    <property type="match status" value="1"/>
</dbReference>
<reference evidence="5 6" key="1">
    <citation type="submission" date="2009-04" db="EMBL/GenBank/DDBJ databases">
        <authorList>
            <person name="Qin X."/>
            <person name="Bachman B."/>
            <person name="Battles P."/>
            <person name="Bell A."/>
            <person name="Bess C."/>
            <person name="Bickham C."/>
            <person name="Chaboub L."/>
            <person name="Chen D."/>
            <person name="Coyle M."/>
            <person name="Deiros D.R."/>
            <person name="Dinh H."/>
            <person name="Forbes L."/>
            <person name="Fowler G."/>
            <person name="Francisco L."/>
            <person name="Fu Q."/>
            <person name="Gubbala S."/>
            <person name="Hale W."/>
            <person name="Han Y."/>
            <person name="Hemphill L."/>
            <person name="Highlander S.K."/>
            <person name="Hirani K."/>
            <person name="Hogues M."/>
            <person name="Jackson L."/>
            <person name="Jakkamsetti A."/>
            <person name="Javaid M."/>
            <person name="Jiang H."/>
            <person name="Korchina V."/>
            <person name="Kovar C."/>
            <person name="Lara F."/>
            <person name="Lee S."/>
            <person name="Mata R."/>
            <person name="Mathew T."/>
            <person name="Moen C."/>
            <person name="Morales K."/>
            <person name="Munidasa M."/>
            <person name="Nazareth L."/>
            <person name="Ngo R."/>
            <person name="Nguyen L."/>
            <person name="Okwuonu G."/>
            <person name="Ongeri F."/>
            <person name="Patil S."/>
            <person name="Petrosino J."/>
            <person name="Pham C."/>
            <person name="Pham P."/>
            <person name="Pu L.-L."/>
            <person name="Puazo M."/>
            <person name="Raj R."/>
            <person name="Reid J."/>
            <person name="Rouhana J."/>
            <person name="Saada N."/>
            <person name="Shang Y."/>
            <person name="Simmons D."/>
            <person name="Thornton R."/>
            <person name="Warren J."/>
            <person name="Weissenberger G."/>
            <person name="Zhang J."/>
            <person name="Zhang L."/>
            <person name="Zhou C."/>
            <person name="Zhu D."/>
            <person name="Muzny D."/>
            <person name="Worley K."/>
            <person name="Gibbs R."/>
        </authorList>
    </citation>
    <scope>NUCLEOTIDE SEQUENCE [LARGE SCALE GENOMIC DNA]</scope>
    <source>
        <strain evidence="5 6">ATCC 43531</strain>
    </source>
</reference>
<dbReference type="InterPro" id="IPR011832">
    <property type="entry name" value="GlgDAde_trans"/>
</dbReference>
<dbReference type="Gene3D" id="3.90.550.10">
    <property type="entry name" value="Spore Coat Polysaccharide Biosynthesis Protein SpsA, Chain A"/>
    <property type="match status" value="1"/>
</dbReference>